<keyword evidence="2" id="KW-1003">Cell membrane</keyword>
<dbReference type="InterPro" id="IPR011701">
    <property type="entry name" value="MFS"/>
</dbReference>
<dbReference type="InterPro" id="IPR020846">
    <property type="entry name" value="MFS_dom"/>
</dbReference>
<feature type="transmembrane region" description="Helical" evidence="6">
    <location>
        <begin position="160"/>
        <end position="182"/>
    </location>
</feature>
<dbReference type="Gene3D" id="1.20.1250.20">
    <property type="entry name" value="MFS general substrate transporter like domains"/>
    <property type="match status" value="1"/>
</dbReference>
<comment type="caution">
    <text evidence="8">The sequence shown here is derived from an EMBL/GenBank/DDBJ whole genome shotgun (WGS) entry which is preliminary data.</text>
</comment>
<name>A0ABX2QZA5_9PSED</name>
<evidence type="ECO:0000256" key="4">
    <source>
        <dbReference type="ARBA" id="ARBA00022989"/>
    </source>
</evidence>
<feature type="transmembrane region" description="Helical" evidence="6">
    <location>
        <begin position="72"/>
        <end position="95"/>
    </location>
</feature>
<keyword evidence="3 6" id="KW-0812">Transmembrane</keyword>
<evidence type="ECO:0000256" key="5">
    <source>
        <dbReference type="ARBA" id="ARBA00023136"/>
    </source>
</evidence>
<evidence type="ECO:0000256" key="6">
    <source>
        <dbReference type="SAM" id="Phobius"/>
    </source>
</evidence>
<dbReference type="PANTHER" id="PTHR43124:SF10">
    <property type="entry name" value="PURINE EFFLUX PUMP PBUE"/>
    <property type="match status" value="1"/>
</dbReference>
<dbReference type="Proteomes" id="UP000572863">
    <property type="component" value="Unassembled WGS sequence"/>
</dbReference>
<feature type="transmembrane region" description="Helical" evidence="6">
    <location>
        <begin position="265"/>
        <end position="284"/>
    </location>
</feature>
<dbReference type="InterPro" id="IPR036259">
    <property type="entry name" value="MFS_trans_sf"/>
</dbReference>
<dbReference type="EMBL" id="JACARY010000025">
    <property type="protein sequence ID" value="NWD95748.1"/>
    <property type="molecule type" value="Genomic_DNA"/>
</dbReference>
<gene>
    <name evidence="8" type="ORF">HX871_15055</name>
</gene>
<accession>A0ABX2QZA5</accession>
<organism evidence="8 9">
    <name type="scientific">Pseudomonas reactans</name>
    <dbReference type="NCBI Taxonomy" id="117680"/>
    <lineage>
        <taxon>Bacteria</taxon>
        <taxon>Pseudomonadati</taxon>
        <taxon>Pseudomonadota</taxon>
        <taxon>Gammaproteobacteria</taxon>
        <taxon>Pseudomonadales</taxon>
        <taxon>Pseudomonadaceae</taxon>
        <taxon>Pseudomonas</taxon>
    </lineage>
</organism>
<keyword evidence="9" id="KW-1185">Reference proteome</keyword>
<reference evidence="8 9" key="1">
    <citation type="submission" date="2020-04" db="EMBL/GenBank/DDBJ databases">
        <title>Molecular characterization of pseudomonads from Agaricus bisporus reveal novel blotch 2 pathogens in Western Europe.</title>
        <authorList>
            <person name="Taparia T."/>
            <person name="Krijger M."/>
            <person name="Haynes E."/>
            <person name="Elpinstone J.G."/>
            <person name="Noble R."/>
            <person name="Van Der Wolf J."/>
        </authorList>
    </citation>
    <scope>NUCLEOTIDE SEQUENCE [LARGE SCALE GENOMIC DNA]</scope>
    <source>
        <strain evidence="8 9">P7774</strain>
    </source>
</reference>
<protein>
    <submittedName>
        <fullName evidence="8">MFS transporter</fullName>
    </submittedName>
</protein>
<evidence type="ECO:0000256" key="1">
    <source>
        <dbReference type="ARBA" id="ARBA00004651"/>
    </source>
</evidence>
<dbReference type="SUPFAM" id="SSF103473">
    <property type="entry name" value="MFS general substrate transporter"/>
    <property type="match status" value="1"/>
</dbReference>
<feature type="transmembrane region" description="Helical" evidence="6">
    <location>
        <begin position="41"/>
        <end position="65"/>
    </location>
</feature>
<evidence type="ECO:0000256" key="3">
    <source>
        <dbReference type="ARBA" id="ARBA00022692"/>
    </source>
</evidence>
<feature type="transmembrane region" description="Helical" evidence="6">
    <location>
        <begin position="356"/>
        <end position="374"/>
    </location>
</feature>
<evidence type="ECO:0000256" key="2">
    <source>
        <dbReference type="ARBA" id="ARBA00022475"/>
    </source>
</evidence>
<proteinExistence type="predicted"/>
<dbReference type="CDD" id="cd17324">
    <property type="entry name" value="MFS_NepI_like"/>
    <property type="match status" value="1"/>
</dbReference>
<feature type="transmembrane region" description="Helical" evidence="6">
    <location>
        <begin position="101"/>
        <end position="121"/>
    </location>
</feature>
<sequence>MSNAMRIFLLAFISFLLGTAEYIIAGILGLISQDLKLPIPVIGQMITVFSIAFAVGTPIVITLTARMDRKKLLVLFMLIFAASNVIMLAFSSYSLLNVARAVAGLSAGVVEVVLLTLAALLAPPGKKASAIATVVMGFSAALVVGVPLGRVISSLMDWRFIFVGIGALTLFSLVAVLLWIPNTEGETAIPLIQQLKLFKNKQISILYVMTLFWISAFSIIYSYITPYLSGITYMAEGGISVMLLVCGVASIIGSQLGGRFTDKSGYVFTLLGGLLIHCATLALFAFFGHIAWAMCVLLITWSLSAWSSGPALQLRLISLAPESTSIIFSFYTSMIQFGMAAGAIVGGLVIQAGMLGALPVVGAIGVLVSLLLLAKVVQGSGEVVLGGCVSEEG</sequence>
<evidence type="ECO:0000313" key="9">
    <source>
        <dbReference type="Proteomes" id="UP000572863"/>
    </source>
</evidence>
<dbReference type="PROSITE" id="PS50850">
    <property type="entry name" value="MFS"/>
    <property type="match status" value="1"/>
</dbReference>
<feature type="transmembrane region" description="Helical" evidence="6">
    <location>
        <begin position="290"/>
        <end position="314"/>
    </location>
</feature>
<feature type="domain" description="Major facilitator superfamily (MFS) profile" evidence="7">
    <location>
        <begin position="6"/>
        <end position="377"/>
    </location>
</feature>
<keyword evidence="4 6" id="KW-1133">Transmembrane helix</keyword>
<dbReference type="Pfam" id="PF07690">
    <property type="entry name" value="MFS_1"/>
    <property type="match status" value="1"/>
</dbReference>
<dbReference type="InterPro" id="IPR050189">
    <property type="entry name" value="MFS_Efflux_Transporters"/>
</dbReference>
<feature type="transmembrane region" description="Helical" evidence="6">
    <location>
        <begin position="128"/>
        <end position="148"/>
    </location>
</feature>
<dbReference type="RefSeq" id="WP_177059963.1">
    <property type="nucleotide sequence ID" value="NZ_JACARY010000025.1"/>
</dbReference>
<feature type="transmembrane region" description="Helical" evidence="6">
    <location>
        <begin position="230"/>
        <end position="253"/>
    </location>
</feature>
<dbReference type="PANTHER" id="PTHR43124">
    <property type="entry name" value="PURINE EFFLUX PUMP PBUE"/>
    <property type="match status" value="1"/>
</dbReference>
<feature type="transmembrane region" description="Helical" evidence="6">
    <location>
        <begin position="326"/>
        <end position="350"/>
    </location>
</feature>
<comment type="subcellular location">
    <subcellularLocation>
        <location evidence="1">Cell membrane</location>
        <topology evidence="1">Multi-pass membrane protein</topology>
    </subcellularLocation>
</comment>
<evidence type="ECO:0000259" key="7">
    <source>
        <dbReference type="PROSITE" id="PS50850"/>
    </source>
</evidence>
<keyword evidence="5 6" id="KW-0472">Membrane</keyword>
<feature type="transmembrane region" description="Helical" evidence="6">
    <location>
        <begin position="203"/>
        <end position="224"/>
    </location>
</feature>
<evidence type="ECO:0000313" key="8">
    <source>
        <dbReference type="EMBL" id="NWD95748.1"/>
    </source>
</evidence>